<comment type="caution">
    <text evidence="6">The sequence shown here is derived from an EMBL/GenBank/DDBJ whole genome shotgun (WGS) entry which is preliminary data.</text>
</comment>
<evidence type="ECO:0000256" key="1">
    <source>
        <dbReference type="ARBA" id="ARBA00022574"/>
    </source>
</evidence>
<organism evidence="6 7">
    <name type="scientific">Dinothrombium tinctorium</name>
    <dbReference type="NCBI Taxonomy" id="1965070"/>
    <lineage>
        <taxon>Eukaryota</taxon>
        <taxon>Metazoa</taxon>
        <taxon>Ecdysozoa</taxon>
        <taxon>Arthropoda</taxon>
        <taxon>Chelicerata</taxon>
        <taxon>Arachnida</taxon>
        <taxon>Acari</taxon>
        <taxon>Acariformes</taxon>
        <taxon>Trombidiformes</taxon>
        <taxon>Prostigmata</taxon>
        <taxon>Anystina</taxon>
        <taxon>Parasitengona</taxon>
        <taxon>Trombidioidea</taxon>
        <taxon>Trombidiidae</taxon>
        <taxon>Dinothrombium</taxon>
    </lineage>
</organism>
<evidence type="ECO:0000259" key="5">
    <source>
        <dbReference type="PROSITE" id="PS51783"/>
    </source>
</evidence>
<dbReference type="CDD" id="cd06071">
    <property type="entry name" value="Beach"/>
    <property type="match status" value="1"/>
</dbReference>
<dbReference type="EMBL" id="NCKU01006422">
    <property type="protein sequence ID" value="RWS03519.1"/>
    <property type="molecule type" value="Genomic_DNA"/>
</dbReference>
<dbReference type="SMART" id="SM00320">
    <property type="entry name" value="WD40"/>
    <property type="match status" value="5"/>
</dbReference>
<dbReference type="InterPro" id="IPR036372">
    <property type="entry name" value="BEACH_dom_sf"/>
</dbReference>
<feature type="domain" description="BEACH" evidence="4">
    <location>
        <begin position="1779"/>
        <end position="2072"/>
    </location>
</feature>
<proteinExistence type="predicted"/>
<dbReference type="GO" id="GO:0019901">
    <property type="term" value="F:protein kinase binding"/>
    <property type="evidence" value="ECO:0007669"/>
    <property type="project" value="TreeGrafter"/>
</dbReference>
<gene>
    <name evidence="6" type="ORF">B4U79_03146</name>
</gene>
<dbReference type="Gene3D" id="1.10.1540.10">
    <property type="entry name" value="BEACH domain"/>
    <property type="match status" value="1"/>
</dbReference>
<dbReference type="GO" id="GO:0005829">
    <property type="term" value="C:cytosol"/>
    <property type="evidence" value="ECO:0007669"/>
    <property type="project" value="TreeGrafter"/>
</dbReference>
<dbReference type="Pfam" id="PF15787">
    <property type="entry name" value="DUF4704"/>
    <property type="match status" value="1"/>
</dbReference>
<reference evidence="6 7" key="1">
    <citation type="journal article" date="2018" name="Gigascience">
        <title>Genomes of trombidid mites reveal novel predicted allergens and laterally-transferred genes associated with secondary metabolism.</title>
        <authorList>
            <person name="Dong X."/>
            <person name="Chaisiri K."/>
            <person name="Xia D."/>
            <person name="Armstrong S.D."/>
            <person name="Fang Y."/>
            <person name="Donnelly M.J."/>
            <person name="Kadowaki T."/>
            <person name="McGarry J.W."/>
            <person name="Darby A.C."/>
            <person name="Makepeace B.L."/>
        </authorList>
    </citation>
    <scope>NUCLEOTIDE SEQUENCE [LARGE SCALE GENOMIC DNA]</scope>
    <source>
        <strain evidence="6">UoL-WK</strain>
    </source>
</reference>
<dbReference type="InterPro" id="IPR046851">
    <property type="entry name" value="NBCH_WD40"/>
</dbReference>
<dbReference type="PROSITE" id="PS50294">
    <property type="entry name" value="WD_REPEATS_REGION"/>
    <property type="match status" value="1"/>
</dbReference>
<evidence type="ECO:0000259" key="4">
    <source>
        <dbReference type="PROSITE" id="PS50197"/>
    </source>
</evidence>
<dbReference type="FunFam" id="1.10.1540.10:FF:000001">
    <property type="entry name" value="neurobeachin isoform X1"/>
    <property type="match status" value="1"/>
</dbReference>
<dbReference type="PROSITE" id="PS50197">
    <property type="entry name" value="BEACH"/>
    <property type="match status" value="1"/>
</dbReference>
<dbReference type="Pfam" id="PF20426">
    <property type="entry name" value="NBCH_WD40"/>
    <property type="match status" value="1"/>
</dbReference>
<dbReference type="OrthoDB" id="26681at2759"/>
<dbReference type="SUPFAM" id="SSF49899">
    <property type="entry name" value="Concanavalin A-like lectins/glucanases"/>
    <property type="match status" value="1"/>
</dbReference>
<dbReference type="PROSITE" id="PS00678">
    <property type="entry name" value="WD_REPEATS_1"/>
    <property type="match status" value="1"/>
</dbReference>
<dbReference type="SMART" id="SM01026">
    <property type="entry name" value="Beach"/>
    <property type="match status" value="1"/>
</dbReference>
<feature type="non-terminal residue" evidence="6">
    <location>
        <position position="1"/>
    </location>
</feature>
<evidence type="ECO:0000256" key="3">
    <source>
        <dbReference type="PROSITE-ProRule" id="PRU00221"/>
    </source>
</evidence>
<dbReference type="Pfam" id="PF02138">
    <property type="entry name" value="Beach"/>
    <property type="match status" value="1"/>
</dbReference>
<name>A0A3S3NIW4_9ACAR</name>
<dbReference type="PANTHER" id="PTHR13743:SF112">
    <property type="entry name" value="BEACH DOMAIN-CONTAINING PROTEIN"/>
    <property type="match status" value="1"/>
</dbReference>
<dbReference type="InterPro" id="IPR023362">
    <property type="entry name" value="PH-BEACH_dom"/>
</dbReference>
<dbReference type="Gene3D" id="2.30.29.30">
    <property type="entry name" value="Pleckstrin-homology domain (PH domain)/Phosphotyrosine-binding domain (PTB)"/>
    <property type="match status" value="1"/>
</dbReference>
<protein>
    <submittedName>
        <fullName evidence="6">Neurobeachin-like protein 1</fullName>
    </submittedName>
</protein>
<dbReference type="CDD" id="cd01201">
    <property type="entry name" value="PH_BEACH"/>
    <property type="match status" value="1"/>
</dbReference>
<keyword evidence="1 3" id="KW-0853">WD repeat</keyword>
<dbReference type="Gene3D" id="2.60.120.200">
    <property type="match status" value="1"/>
</dbReference>
<dbReference type="SUPFAM" id="SSF81837">
    <property type="entry name" value="BEACH domain"/>
    <property type="match status" value="1"/>
</dbReference>
<dbReference type="InterPro" id="IPR050865">
    <property type="entry name" value="BEACH_Domain"/>
</dbReference>
<dbReference type="PROSITE" id="PS51783">
    <property type="entry name" value="PH_BEACH"/>
    <property type="match status" value="1"/>
</dbReference>
<dbReference type="InterPro" id="IPR013320">
    <property type="entry name" value="ConA-like_dom_sf"/>
</dbReference>
<evidence type="ECO:0000313" key="7">
    <source>
        <dbReference type="Proteomes" id="UP000285301"/>
    </source>
</evidence>
<dbReference type="Proteomes" id="UP000285301">
    <property type="component" value="Unassembled WGS sequence"/>
</dbReference>
<dbReference type="InterPro" id="IPR001680">
    <property type="entry name" value="WD40_rpt"/>
</dbReference>
<feature type="non-terminal residue" evidence="6">
    <location>
        <position position="2430"/>
    </location>
</feature>
<dbReference type="Pfam" id="PF14844">
    <property type="entry name" value="PH_BEACH"/>
    <property type="match status" value="1"/>
</dbReference>
<dbReference type="Pfam" id="PF16057">
    <property type="entry name" value="DUF4800"/>
    <property type="match status" value="1"/>
</dbReference>
<dbReference type="SUPFAM" id="SSF50729">
    <property type="entry name" value="PH domain-like"/>
    <property type="match status" value="1"/>
</dbReference>
<sequence length="2430" mass="277001">SDEESLCLSNTANDACKQSFADLIDILQQFVSKHNLDIGSLLSDNESCSIRFEVPTNLFWNESANDHSSSQLQPINKIQYLSTGLLCDIKTLVYTYAQRLKSEQCDRQQIELQIIKHLLIIIQALLIFSHNPDNIPLLASKDVIQMLILTAKLCLTLFTESNSSQKRNENDTVCLQNLLESDLLLLESICSKSVLAANVCANESMILTLIDIVELQSNVSFRNILRLFAVLSNHRITPFELKRVFRALRQTNEALMLIPLLNTLSITCNNDSNASIAPSQYFYFSNTEDGMFVDTLSWPNSSSGFTFHAWIKLDPQLFASLSNKEFENSKRYQIYSIVTSAETGFEAFVTDTGSLVVSSFTKKDYYAVQLAENLKLVDNQWHLLDFCYSSSSRAVNINPFGIHNSCILTVYIDGVQRAMAQLNVNATQLSFAEGIKVCCVGASYTYNIFLNEIENDSIQLSSKSESHNWARKTLKPVTSLMSKVIFDKEKILNPVHSSLSIVNPSRLFYTKENVDKNMNLQICANGAQDSIWGQPACLNGYLSSVCLFSDGLQHNHIRQLYSIGTSSLTVAINLQANNELYDCFSKLVLYFNAKAFDPKTGICTNLAMSSPTKNIVAKVRGVYLFTSHIKEVINCIGGLHVVYPILEIIAKMGNERIGDKTVYSPISISSHIPAISPNHLIDDWVVLSPRNYRNNELVYNKHPIASFLNLILKLIEDESINYQASYYKEQIMGSNGLPVISLLLQRLPTALINVDFLLTIQQFVEEAATILDSTELLPFIYEHIVFEFRIWSKGDFPTQIGHVQYLFSLIKNERRIFKKKFGIQFFLDTIKHYYVNGATNQLSDNQSDLKSIRHCFHRIIRYYLSKEVNIDEVNALITFIITEKAENLVFEVIDTLLTVLKNKHAKDQLFLLLYEPQQCELLFSVLVDETISNNTKIKILKILILLLKTDKVYEKSKSRLRLRDVGFSCFALFHSINHDSTELLSMLMDMLLLFPSKNDSFVDTDLLKHSFEGIIVLLQMAQYSPISLKINLASKVMKVLMLHLKHYTSIIASLVGWQEAVVSLLVKKPIPRSSPRQSLPNIRSCLITPGRRHSVQGSPNVSNEDHLTDLSPMHFLLRRLSHQISSAGDATISAMSPTPFFFHLKDHITSALSKSQESLHSTESYGGSLITSSTTSPVITTPEHDQDVEFFTGGKEEMLLQLVGEMAYLIMFHGIDGSEKDEWLQRGQLMALIDMLSFNNYFYVHSTKVKQFIYKKALNFMLRRLLKGTSNDLDMKNIVRLMQLVFDFVVLEQSSLDFCPLTESMLDQIIELLDLLEVFGEEGWSEMATMGLAILLACCNSKNLTLCARASAKLHGLLQTRIAIDVDECCYLLINLDESLRETLSNNDEDHYSFLIPIFRALLEKITSPFNNNMKKYLSNIPSTINGPSFYEKFQEYALSSEWRRFCDKVVRPHHDKYYSDHVLTLIDAMNTFWNEAHEFAMISRHKREREKGESKMRFQTSILDVVKTKQEEDKVRFNQFLAKLNCSNLSALKRWHLTKLHLYGALNGPWYLKNGFKLNTHWKLGMNENYIRMRPKLVFNNAFDNHTEASWLRDNIGNSANKKTSVCLLKDVIPTLPKIPSKEGEYQAEEEEMLELLAQSFTSVNETNYSVNDSKSKSSKKEETVLISEECELISLMSVIKGKFEASTMHLSFIESLSLKTNNEVDKKYDFKHRLNMLREIYLRRYAMRKSAIEFFLVDQTNFFINFLQPQKALRVFGRLLALRPPNLSPFMREVGFKHPSDILKASGYTERWINREISNFEYLMRLNTIAGRTYNDLGQYPVFPWILADYTSEQLDLNDEKTFRDLSKPIGVVNPENVEKVKSKYEGFLDVSGGSIEKFHYGTHYSNSAGILHYLVRLEPFTKLHIELQSGRFDVADRQFHSIESTWNMLMENPNDVKELIPEFFFMPEFLINMNDFDLGKLQITKEKVNDVKLPRWAHDAFDFIWKHRKALESEYVSNHINEWIDLIFGYKQRGQAAIDSLNVFYYVSYEDAVDLDAIKDKRERHAIEGMISNFGQTPTQLFKDPHPTRNSLSKILRDSESNPLKICNLILSLDSLQTNFVESNDTLVFIGVPALKTTSFNPFITVSINGVISVNSWLPYDKNKLKPNRFTIEKLVNGNPLKLGPLHPSMKLSSKLVAVLPSAKTLIAAGFWDNTIRCYKISVITSYLSSTVTGHADLVTCLAVDVLGKYLISGSKDTTCKVWELDSAENIPSKCIHTLYGHDSEISSVCVCVELDTIVTASINSIINIYTLVEGIYMHTLNTEQPVNCLKINCFGHIISQCGSRNIDVYSINGRHLYSLSNNDKEVSQVNCMETLEDYLIVGEADGYLKVYEVYNMKLINVIPLESSILYITLFNNLSYFSHILVALENSKIAVLTVDAIRKLQTL</sequence>
<dbReference type="STRING" id="1965070.A0A3S3NIW4"/>
<accession>A0A3S3NIW4</accession>
<dbReference type="GO" id="GO:0016020">
    <property type="term" value="C:membrane"/>
    <property type="evidence" value="ECO:0007669"/>
    <property type="project" value="TreeGrafter"/>
</dbReference>
<dbReference type="InterPro" id="IPR019775">
    <property type="entry name" value="WD40_repeat_CS"/>
</dbReference>
<evidence type="ECO:0000313" key="6">
    <source>
        <dbReference type="EMBL" id="RWS03519.1"/>
    </source>
</evidence>
<evidence type="ECO:0000256" key="2">
    <source>
        <dbReference type="ARBA" id="ARBA00022737"/>
    </source>
</evidence>
<dbReference type="GO" id="GO:0008104">
    <property type="term" value="P:intracellular protein localization"/>
    <property type="evidence" value="ECO:0007669"/>
    <property type="project" value="TreeGrafter"/>
</dbReference>
<dbReference type="PROSITE" id="PS50082">
    <property type="entry name" value="WD_REPEATS_2"/>
    <property type="match status" value="1"/>
</dbReference>
<dbReference type="InterPro" id="IPR011993">
    <property type="entry name" value="PH-like_dom_sf"/>
</dbReference>
<keyword evidence="7" id="KW-1185">Reference proteome</keyword>
<dbReference type="InterPro" id="IPR000409">
    <property type="entry name" value="BEACH_dom"/>
</dbReference>
<dbReference type="SUPFAM" id="SSF50978">
    <property type="entry name" value="WD40 repeat-like"/>
    <property type="match status" value="1"/>
</dbReference>
<dbReference type="InterPro" id="IPR031570">
    <property type="entry name" value="NBEA/BDCP_DUF4704"/>
</dbReference>
<dbReference type="Gene3D" id="2.130.10.10">
    <property type="entry name" value="YVTN repeat-like/Quinoprotein amine dehydrogenase"/>
    <property type="match status" value="1"/>
</dbReference>
<dbReference type="InterPro" id="IPR036322">
    <property type="entry name" value="WD40_repeat_dom_sf"/>
</dbReference>
<dbReference type="InterPro" id="IPR015943">
    <property type="entry name" value="WD40/YVTN_repeat-like_dom_sf"/>
</dbReference>
<feature type="domain" description="BEACH-type PH" evidence="5">
    <location>
        <begin position="1661"/>
        <end position="1762"/>
    </location>
</feature>
<feature type="repeat" description="WD" evidence="3">
    <location>
        <begin position="2215"/>
        <end position="2256"/>
    </location>
</feature>
<dbReference type="PANTHER" id="PTHR13743">
    <property type="entry name" value="BEIGE/BEACH-RELATED"/>
    <property type="match status" value="1"/>
</dbReference>
<keyword evidence="2" id="KW-0677">Repeat</keyword>